<keyword evidence="5 19" id="KW-0602">Photosynthesis</keyword>
<comment type="caution">
    <text evidence="20">The sequence shown here is derived from an EMBL/GenBank/DDBJ whole genome shotgun (WGS) entry which is preliminary data.</text>
</comment>
<keyword evidence="13 19" id="KW-0157">Chromophore</keyword>
<dbReference type="AlphaFoldDB" id="A0A9W6BDH3"/>
<evidence type="ECO:0000256" key="16">
    <source>
        <dbReference type="ARBA" id="ARBA00023136"/>
    </source>
</evidence>
<evidence type="ECO:0000256" key="12">
    <source>
        <dbReference type="ARBA" id="ARBA00022989"/>
    </source>
</evidence>
<dbReference type="Pfam" id="PF00504">
    <property type="entry name" value="Chloroa_b-bind"/>
    <property type="match status" value="1"/>
</dbReference>
<evidence type="ECO:0000256" key="1">
    <source>
        <dbReference type="ARBA" id="ARBA00004454"/>
    </source>
</evidence>
<dbReference type="GO" id="GO:0009644">
    <property type="term" value="P:response to high light intensity"/>
    <property type="evidence" value="ECO:0007669"/>
    <property type="project" value="UniProtKB-ARBA"/>
</dbReference>
<evidence type="ECO:0000256" key="15">
    <source>
        <dbReference type="ARBA" id="ARBA00023078"/>
    </source>
</evidence>
<evidence type="ECO:0000256" key="2">
    <source>
        <dbReference type="ARBA" id="ARBA00007259"/>
    </source>
</evidence>
<name>A0A9W6BDH3_9CHLO</name>
<evidence type="ECO:0000256" key="3">
    <source>
        <dbReference type="ARBA" id="ARBA00022494"/>
    </source>
</evidence>
<dbReference type="InterPro" id="IPR001344">
    <property type="entry name" value="Chloro_AB-bd_pln"/>
</dbReference>
<proteinExistence type="inferred from homology"/>
<comment type="function">
    <text evidence="19">The light-harvesting complex (LHC) functions as a light receptor, it captures and delivers excitation energy to photosystems with which it is closely associated.</text>
</comment>
<evidence type="ECO:0000256" key="17">
    <source>
        <dbReference type="ARBA" id="ARBA00023276"/>
    </source>
</evidence>
<feature type="binding site" evidence="18">
    <location>
        <position position="205"/>
    </location>
    <ligand>
        <name>chlorophyll a</name>
        <dbReference type="ChEBI" id="CHEBI:58416"/>
        <label>1</label>
    </ligand>
</feature>
<evidence type="ECO:0000256" key="10">
    <source>
        <dbReference type="ARBA" id="ARBA00022842"/>
    </source>
</evidence>
<reference evidence="20 21" key="1">
    <citation type="journal article" date="2023" name="Commun. Biol.">
        <title>Reorganization of the ancestral sex-determining regions during the evolution of trioecy in Pleodorina starrii.</title>
        <authorList>
            <person name="Takahashi K."/>
            <person name="Suzuki S."/>
            <person name="Kawai-Toyooka H."/>
            <person name="Yamamoto K."/>
            <person name="Hamaji T."/>
            <person name="Ootsuki R."/>
            <person name="Yamaguchi H."/>
            <person name="Kawachi M."/>
            <person name="Higashiyama T."/>
            <person name="Nozaki H."/>
        </authorList>
    </citation>
    <scope>NUCLEOTIDE SEQUENCE [LARGE SCALE GENOMIC DNA]</scope>
    <source>
        <strain evidence="20 21">NIES-4479</strain>
    </source>
</reference>
<evidence type="ECO:0000256" key="7">
    <source>
        <dbReference type="ARBA" id="ARBA00022692"/>
    </source>
</evidence>
<dbReference type="GO" id="GO:0009535">
    <property type="term" value="C:chloroplast thylakoid membrane"/>
    <property type="evidence" value="ECO:0007669"/>
    <property type="project" value="UniProtKB-SubCell"/>
</dbReference>
<keyword evidence="9 19" id="KW-0603">Photosystem I</keyword>
<evidence type="ECO:0000313" key="21">
    <source>
        <dbReference type="Proteomes" id="UP001165080"/>
    </source>
</evidence>
<keyword evidence="14" id="KW-0346">Stress response</keyword>
<feature type="binding site" evidence="18">
    <location>
        <position position="202"/>
    </location>
    <ligand>
        <name>chlorophyll a</name>
        <dbReference type="ChEBI" id="CHEBI:58416"/>
        <label>1</label>
    </ligand>
</feature>
<evidence type="ECO:0000256" key="18">
    <source>
        <dbReference type="PIRSR" id="PIRSR601344-1"/>
    </source>
</evidence>
<dbReference type="GO" id="GO:0009522">
    <property type="term" value="C:photosystem I"/>
    <property type="evidence" value="ECO:0007669"/>
    <property type="project" value="UniProtKB-KW"/>
</dbReference>
<dbReference type="SUPFAM" id="SSF103511">
    <property type="entry name" value="Chlorophyll a-b binding protein"/>
    <property type="match status" value="1"/>
</dbReference>
<feature type="binding site" evidence="18">
    <location>
        <position position="207"/>
    </location>
    <ligand>
        <name>chlorophyll a</name>
        <dbReference type="ChEBI" id="CHEBI:58416"/>
        <label>1</label>
    </ligand>
</feature>
<dbReference type="GO" id="GO:0046872">
    <property type="term" value="F:metal ion binding"/>
    <property type="evidence" value="ECO:0007669"/>
    <property type="project" value="UniProtKB-KW"/>
</dbReference>
<keyword evidence="15 19" id="KW-0793">Thylakoid</keyword>
<dbReference type="InterPro" id="IPR022796">
    <property type="entry name" value="Chloroa_b-bind"/>
</dbReference>
<dbReference type="FunFam" id="1.10.3460.10:FF:000012">
    <property type="entry name" value="Fucoxanthin chlorophyll a/c protein, LI818 clade"/>
    <property type="match status" value="1"/>
</dbReference>
<dbReference type="GO" id="GO:0009765">
    <property type="term" value="P:photosynthesis, light harvesting"/>
    <property type="evidence" value="ECO:0007669"/>
    <property type="project" value="InterPro"/>
</dbReference>
<dbReference type="GO" id="GO:0009523">
    <property type="term" value="C:photosystem II"/>
    <property type="evidence" value="ECO:0007669"/>
    <property type="project" value="UniProtKB-KW"/>
</dbReference>
<feature type="binding site" description="axial binding residue" evidence="18">
    <location>
        <position position="97"/>
    </location>
    <ligand>
        <name>chlorophyll b</name>
        <dbReference type="ChEBI" id="CHEBI:61721"/>
        <label>1</label>
    </ligand>
    <ligandPart>
        <name>Mg</name>
        <dbReference type="ChEBI" id="CHEBI:25107"/>
    </ligandPart>
</feature>
<keyword evidence="10" id="KW-0460">Magnesium</keyword>
<feature type="binding site" evidence="18">
    <location>
        <position position="219"/>
    </location>
    <ligand>
        <name>chlorophyll a</name>
        <dbReference type="ChEBI" id="CHEBI:58416"/>
        <label>1</label>
    </ligand>
</feature>
<comment type="similarity">
    <text evidence="2 19">Belongs to the light-harvesting chlorophyll a/b-binding (LHC) protein family.</text>
</comment>
<evidence type="ECO:0000256" key="5">
    <source>
        <dbReference type="ARBA" id="ARBA00022531"/>
    </source>
</evidence>
<keyword evidence="6 19" id="KW-0934">Plastid</keyword>
<feature type="binding site" evidence="18">
    <location>
        <position position="95"/>
    </location>
    <ligand>
        <name>chlorophyll a</name>
        <dbReference type="ChEBI" id="CHEBI:58416"/>
        <label>1</label>
    </ligand>
</feature>
<keyword evidence="7" id="KW-0812">Transmembrane</keyword>
<evidence type="ECO:0000313" key="20">
    <source>
        <dbReference type="EMBL" id="GLC49551.1"/>
    </source>
</evidence>
<protein>
    <recommendedName>
        <fullName evidence="19">Chlorophyll a-b binding protein, chloroplastic</fullName>
    </recommendedName>
</protein>
<gene>
    <name evidence="20" type="primary">PLEST006089</name>
    <name evidence="20" type="ORF">PLESTB_000254500</name>
</gene>
<feature type="binding site" description="axial binding residue" evidence="18">
    <location>
        <position position="54"/>
    </location>
    <ligand>
        <name>chlorophyll b</name>
        <dbReference type="ChEBI" id="CHEBI:61721"/>
        <label>1</label>
    </ligand>
    <ligandPart>
        <name>Mg</name>
        <dbReference type="ChEBI" id="CHEBI:25107"/>
    </ligandPart>
</feature>
<evidence type="ECO:0000256" key="8">
    <source>
        <dbReference type="ARBA" id="ARBA00022723"/>
    </source>
</evidence>
<keyword evidence="21" id="KW-1185">Reference proteome</keyword>
<keyword evidence="12" id="KW-1133">Transmembrane helix</keyword>
<keyword evidence="3 18" id="KW-0148">Chlorophyll</keyword>
<feature type="binding site" evidence="18">
    <location>
        <position position="201"/>
    </location>
    <ligand>
        <name>chlorophyll a</name>
        <dbReference type="ChEBI" id="CHEBI:58416"/>
        <label>1</label>
    </ligand>
</feature>
<dbReference type="GO" id="GO:0016168">
    <property type="term" value="F:chlorophyll binding"/>
    <property type="evidence" value="ECO:0007669"/>
    <property type="project" value="UniProtKB-KW"/>
</dbReference>
<keyword evidence="4 19" id="KW-0150">Chloroplast</keyword>
<sequence length="264" mass="28972">MAVLRSAPIKAGAQPNDRRSIIPRVGKTISGKTSAPVKPDPVVTESAPREMATYEYLKSLPGVTAPFEGVFDPAGLAKTASVRDLRRWRESEIVHGRVAMLAAVGFIVGEQLQDFPLFFNWDGRVSGPAITHFSQIGQGFWEPLLIAIGVAESYRVAIGWATPTNTGFNSLKDDYEPGDLGFDPLGLKPTDPEELKVMQTKELNNGRLAMVAIAAFVAQECVEQTEIFEHLFLRFEKEAILELEDIERDVGLPLTPLPSNLLDL</sequence>
<dbReference type="Proteomes" id="UP001165080">
    <property type="component" value="Unassembled WGS sequence"/>
</dbReference>
<keyword evidence="11" id="KW-0809">Transit peptide</keyword>
<evidence type="ECO:0000256" key="4">
    <source>
        <dbReference type="ARBA" id="ARBA00022528"/>
    </source>
</evidence>
<evidence type="ECO:0000256" key="6">
    <source>
        <dbReference type="ARBA" id="ARBA00022640"/>
    </source>
</evidence>
<keyword evidence="8" id="KW-0479">Metal-binding</keyword>
<dbReference type="GO" id="GO:0010196">
    <property type="term" value="P:nonphotochemical quenching"/>
    <property type="evidence" value="ECO:0007669"/>
    <property type="project" value="UniProtKB-ARBA"/>
</dbReference>
<dbReference type="EMBL" id="BRXU01000002">
    <property type="protein sequence ID" value="GLC49551.1"/>
    <property type="molecule type" value="Genomic_DNA"/>
</dbReference>
<dbReference type="Gene3D" id="1.10.3460.10">
    <property type="entry name" value="Chlorophyll a/b binding protein domain"/>
    <property type="match status" value="1"/>
</dbReference>
<keyword evidence="16" id="KW-0472">Membrane</keyword>
<feature type="binding site" evidence="18">
    <location>
        <position position="92"/>
    </location>
    <ligand>
        <name>chlorophyll a</name>
        <dbReference type="ChEBI" id="CHEBI:58416"/>
        <label>1</label>
    </ligand>
</feature>
<dbReference type="GO" id="GO:0080183">
    <property type="term" value="P:response to photooxidative stress"/>
    <property type="evidence" value="ECO:0007669"/>
    <property type="project" value="UniProtKB-ARBA"/>
</dbReference>
<organism evidence="20 21">
    <name type="scientific">Pleodorina starrii</name>
    <dbReference type="NCBI Taxonomy" id="330485"/>
    <lineage>
        <taxon>Eukaryota</taxon>
        <taxon>Viridiplantae</taxon>
        <taxon>Chlorophyta</taxon>
        <taxon>core chlorophytes</taxon>
        <taxon>Chlorophyceae</taxon>
        <taxon>CS clade</taxon>
        <taxon>Chlamydomonadales</taxon>
        <taxon>Volvocaceae</taxon>
        <taxon>Pleodorina</taxon>
    </lineage>
</organism>
<evidence type="ECO:0000256" key="9">
    <source>
        <dbReference type="ARBA" id="ARBA00022836"/>
    </source>
</evidence>
<evidence type="ECO:0000256" key="11">
    <source>
        <dbReference type="ARBA" id="ARBA00022946"/>
    </source>
</evidence>
<evidence type="ECO:0000256" key="19">
    <source>
        <dbReference type="RuleBase" id="RU363080"/>
    </source>
</evidence>
<evidence type="ECO:0000256" key="13">
    <source>
        <dbReference type="ARBA" id="ARBA00022991"/>
    </source>
</evidence>
<dbReference type="PANTHER" id="PTHR21649">
    <property type="entry name" value="CHLOROPHYLL A/B BINDING PROTEIN"/>
    <property type="match status" value="1"/>
</dbReference>
<accession>A0A9W6BDH3</accession>
<evidence type="ECO:0000256" key="14">
    <source>
        <dbReference type="ARBA" id="ARBA00023016"/>
    </source>
</evidence>
<comment type="subcellular location">
    <subcellularLocation>
        <location evidence="1">Plastid</location>
        <location evidence="1">Chloroplast thylakoid membrane</location>
        <topology evidence="1">Multi-pass membrane protein</topology>
    </subcellularLocation>
</comment>
<keyword evidence="17 19" id="KW-0604">Photosystem II</keyword>